<proteinExistence type="predicted"/>
<dbReference type="HOGENOM" id="CLU_329556_0_0_1"/>
<keyword evidence="3" id="KW-1185">Reference proteome</keyword>
<dbReference type="PROSITE" id="PS51471">
    <property type="entry name" value="FE2OG_OXY"/>
    <property type="match status" value="1"/>
</dbReference>
<dbReference type="PANTHER" id="PTHR33099">
    <property type="entry name" value="FE2OG DIOXYGENASE DOMAIN-CONTAINING PROTEIN"/>
    <property type="match status" value="1"/>
</dbReference>
<dbReference type="Pfam" id="PF13640">
    <property type="entry name" value="2OG-FeII_Oxy_3"/>
    <property type="match status" value="1"/>
</dbReference>
<dbReference type="Gene3D" id="3.80.10.10">
    <property type="entry name" value="Ribonuclease Inhibitor"/>
    <property type="match status" value="1"/>
</dbReference>
<dbReference type="SUPFAM" id="SSF81383">
    <property type="entry name" value="F-box domain"/>
    <property type="match status" value="1"/>
</dbReference>
<dbReference type="OrthoDB" id="27483at2759"/>
<dbReference type="RefSeq" id="XP_007863812.1">
    <property type="nucleotide sequence ID" value="XM_007865621.1"/>
</dbReference>
<dbReference type="InterPro" id="IPR005123">
    <property type="entry name" value="Oxoglu/Fe-dep_dioxygenase_dom"/>
</dbReference>
<evidence type="ECO:0000313" key="3">
    <source>
        <dbReference type="Proteomes" id="UP000030669"/>
    </source>
</evidence>
<gene>
    <name evidence="2" type="ORF">GLOTRDRAFT_120302</name>
</gene>
<dbReference type="Gene3D" id="2.60.120.620">
    <property type="entry name" value="q2cbj1_9rhob like domain"/>
    <property type="match status" value="1"/>
</dbReference>
<reference evidence="2 3" key="1">
    <citation type="journal article" date="2012" name="Science">
        <title>The Paleozoic origin of enzymatic lignin decomposition reconstructed from 31 fungal genomes.</title>
        <authorList>
            <person name="Floudas D."/>
            <person name="Binder M."/>
            <person name="Riley R."/>
            <person name="Barry K."/>
            <person name="Blanchette R.A."/>
            <person name="Henrissat B."/>
            <person name="Martinez A.T."/>
            <person name="Otillar R."/>
            <person name="Spatafora J.W."/>
            <person name="Yadav J.S."/>
            <person name="Aerts A."/>
            <person name="Benoit I."/>
            <person name="Boyd A."/>
            <person name="Carlson A."/>
            <person name="Copeland A."/>
            <person name="Coutinho P.M."/>
            <person name="de Vries R.P."/>
            <person name="Ferreira P."/>
            <person name="Findley K."/>
            <person name="Foster B."/>
            <person name="Gaskell J."/>
            <person name="Glotzer D."/>
            <person name="Gorecki P."/>
            <person name="Heitman J."/>
            <person name="Hesse C."/>
            <person name="Hori C."/>
            <person name="Igarashi K."/>
            <person name="Jurgens J.A."/>
            <person name="Kallen N."/>
            <person name="Kersten P."/>
            <person name="Kohler A."/>
            <person name="Kuees U."/>
            <person name="Kumar T.K.A."/>
            <person name="Kuo A."/>
            <person name="LaButti K."/>
            <person name="Larrondo L.F."/>
            <person name="Lindquist E."/>
            <person name="Ling A."/>
            <person name="Lombard V."/>
            <person name="Lucas S."/>
            <person name="Lundell T."/>
            <person name="Martin R."/>
            <person name="McLaughlin D.J."/>
            <person name="Morgenstern I."/>
            <person name="Morin E."/>
            <person name="Murat C."/>
            <person name="Nagy L.G."/>
            <person name="Nolan M."/>
            <person name="Ohm R.A."/>
            <person name="Patyshakuliyeva A."/>
            <person name="Rokas A."/>
            <person name="Ruiz-Duenas F.J."/>
            <person name="Sabat G."/>
            <person name="Salamov A."/>
            <person name="Samejima M."/>
            <person name="Schmutz J."/>
            <person name="Slot J.C."/>
            <person name="St John F."/>
            <person name="Stenlid J."/>
            <person name="Sun H."/>
            <person name="Sun S."/>
            <person name="Syed K."/>
            <person name="Tsang A."/>
            <person name="Wiebenga A."/>
            <person name="Young D."/>
            <person name="Pisabarro A."/>
            <person name="Eastwood D.C."/>
            <person name="Martin F."/>
            <person name="Cullen D."/>
            <person name="Grigoriev I.V."/>
            <person name="Hibbett D.S."/>
        </authorList>
    </citation>
    <scope>NUCLEOTIDE SEQUENCE [LARGE SCALE GENOMIC DNA]</scope>
    <source>
        <strain evidence="2 3">ATCC 11539</strain>
    </source>
</reference>
<evidence type="ECO:0000259" key="1">
    <source>
        <dbReference type="PROSITE" id="PS51471"/>
    </source>
</evidence>
<dbReference type="eggNOG" id="ENOG502S0B1">
    <property type="taxonomic scope" value="Eukaryota"/>
</dbReference>
<dbReference type="GeneID" id="19300623"/>
<dbReference type="AlphaFoldDB" id="S7QHP7"/>
<sequence length="871" mass="97821">MSTISAEHLQALRSAIVDKPPYCSGICPVAQDNFLLYYTTNGNDARRIDFAKATDEELRHLAEACAPATFGRNSEDVLDDSYRKAGKLDKTAFATNYFPLDHAALINALRSELLHGHDERKPIRLELYKLNIYGPGSFFKPHKDTPRAENMFGSLVIVYPTPHEGGILVIRHGAKEWEFDSGTLLRSSNEPSLAYAAFYGDVEHEVTPVQSGYRVTLTYNLYFADADSTVNDSSVARSISGHIYEQEFREVFRKLLDDPTFLPAGGTLGFGLRYQYPVEKGRQKEYPVPARSVVRAQECLKGSDAVVMKVAKEFSLDASVKALYYEGRKQLAMTDNFVPTNYGSDYGGNEDVVENIARWAGVFVHDVNAKKRRTKLTEEVHWVTGIDKLNQFSDPYLAYGNEPDLGFVYGNMCLIVRIGPHGARKDSVHPRKKKSQGTEGEGVLTTAVLRGYKTLTLEMAVESSIVANRTTFPILQLPTELCCYIISEIDSPADLLRLALTARCLCDIIIPDHLEYRRITNHILGRPLWTHLANHRGLAENVRELTIRLSTHYKVPGGLVVHRLPRSTAELEYAFLEARPELCKAMRRMTGLKSFRWALSERSPDGHDMVWETLLNSCPNLSELQVEDYGRRIPGREIPLFHEWKLFDLRNLTTVKVHSMAYRTLPSTPPALLTRLQSFLLSSPALRSLDLMFIYADPENARTPLDSILALAHWPALTHLSLAYVSCAASTVASFLSRHPSLESLSIKHDGEGRFDLSLLPARVLSNLKSFEGAYTPILHLSRVAPEPPVEVVKFECRYEEEYAGLARALRAFERTLRRVEVPSMGLGTGEGAGWQRVCEALPEVTVRDHRTSWCLRKMAERSGSWVVTVA</sequence>
<feature type="domain" description="Fe2OG dioxygenase" evidence="1">
    <location>
        <begin position="121"/>
        <end position="223"/>
    </location>
</feature>
<dbReference type="InterPro" id="IPR036047">
    <property type="entry name" value="F-box-like_dom_sf"/>
</dbReference>
<dbReference type="Proteomes" id="UP000030669">
    <property type="component" value="Unassembled WGS sequence"/>
</dbReference>
<dbReference type="SUPFAM" id="SSF52047">
    <property type="entry name" value="RNI-like"/>
    <property type="match status" value="1"/>
</dbReference>
<organism evidence="2 3">
    <name type="scientific">Gloeophyllum trabeum (strain ATCC 11539 / FP-39264 / Madison 617)</name>
    <name type="common">Brown rot fungus</name>
    <dbReference type="NCBI Taxonomy" id="670483"/>
    <lineage>
        <taxon>Eukaryota</taxon>
        <taxon>Fungi</taxon>
        <taxon>Dikarya</taxon>
        <taxon>Basidiomycota</taxon>
        <taxon>Agaricomycotina</taxon>
        <taxon>Agaricomycetes</taxon>
        <taxon>Gloeophyllales</taxon>
        <taxon>Gloeophyllaceae</taxon>
        <taxon>Gloeophyllum</taxon>
    </lineage>
</organism>
<dbReference type="InterPro" id="IPR044862">
    <property type="entry name" value="Pro_4_hyd_alph_FE2OG_OXY"/>
</dbReference>
<protein>
    <recommendedName>
        <fullName evidence="1">Fe2OG dioxygenase domain-containing protein</fullName>
    </recommendedName>
</protein>
<evidence type="ECO:0000313" key="2">
    <source>
        <dbReference type="EMBL" id="EPQ58702.1"/>
    </source>
</evidence>
<dbReference type="EMBL" id="KB469298">
    <property type="protein sequence ID" value="EPQ58702.1"/>
    <property type="molecule type" value="Genomic_DNA"/>
</dbReference>
<dbReference type="KEGG" id="gtr:GLOTRDRAFT_120302"/>
<dbReference type="InterPro" id="IPR032675">
    <property type="entry name" value="LRR_dom_sf"/>
</dbReference>
<accession>S7QHP7</accession>
<name>S7QHP7_GLOTA</name>
<dbReference type="PANTHER" id="PTHR33099:SF14">
    <property type="entry name" value="PROLYL 4-HYDROXYLASE ALPHA SUBUNIT FE(2+) 2OG DIOXYGENASE DOMAIN-CONTAINING PROTEIN"/>
    <property type="match status" value="1"/>
</dbReference>